<evidence type="ECO:0000256" key="1">
    <source>
        <dbReference type="ARBA" id="ARBA00004651"/>
    </source>
</evidence>
<dbReference type="EMBL" id="OA882196">
    <property type="protein sequence ID" value="CAD7273680.1"/>
    <property type="molecule type" value="Genomic_DNA"/>
</dbReference>
<feature type="transmembrane region" description="Helical" evidence="7">
    <location>
        <begin position="229"/>
        <end position="247"/>
    </location>
</feature>
<feature type="transmembrane region" description="Helical" evidence="7">
    <location>
        <begin position="42"/>
        <end position="67"/>
    </location>
</feature>
<sequence>MSQEFLPLCDVLFNIISLAAYFCDVVFDAVTVYSLYEQKHYVWFTITCSFVMFTQLVCQVCSLRWYMRRLSGDLQGEMGTRACKDKRDCDVGLSFILHILQFGIVVRYLKLLIPVDLKYVKQDVRDLCLLRLIHGYCEAIPMLLIQLYLIWMKVGSSEEISNLNCVSTALSLFSVCWAMASFNKHIRKSNIHKLVMTWMGVIFQFFWRLGTITSRVVSLTIYASLYHHWVLLVVLLHWVCMFCWLIFPKSSEKPSFMKRIIYSSLLAYVYTFCFINVSGSKSTVRMAIFYVVMFLENVLLVGVWIIGTSSSVLGSDDTAPPGYEDQARITALVVASFAGGMVFLLLYYRYFHVSKLKYGYSSNRAPERVEQSDAGAANTKIVAVDENLKAQKKSVNYCRLGKTNLQSGMQTHFNNDLHIPGVFSCRLNRAIKRKKKKPTSFVPPPMVQPHFTGVKPVETQWFKPWWKTSQNSPSDHEGSVGSRVNIQQKLREKKEQQLAELRVIQEEIKQGKIQRPEEHSELMVPVPKNKRAPWLMGDTNPQQNFDLARVQTPEVLLSPYYLDHPRSYGVVPNRRDIQEVSLYPDGSEWEAVGGNKYRVPHVPSDIDSQVSLPRSYTLPREFKYGKRNRSRKVVRAELFVSTNSSDGDVDSAEDDGDSDDEDDGPFSNMPLPLPVARPAIYYYYNSSVRRSSNHETPL</sequence>
<evidence type="ECO:0000256" key="3">
    <source>
        <dbReference type="ARBA" id="ARBA00022475"/>
    </source>
</evidence>
<keyword evidence="3" id="KW-1003">Cell membrane</keyword>
<keyword evidence="6 7" id="KW-0472">Membrane</keyword>
<comment type="subcellular location">
    <subcellularLocation>
        <location evidence="1">Cell membrane</location>
        <topology evidence="1">Multi-pass membrane protein</topology>
    </subcellularLocation>
    <subcellularLocation>
        <location evidence="7">Membrane</location>
        <topology evidence="7">Multi-pass membrane protein</topology>
    </subcellularLocation>
</comment>
<dbReference type="Pfam" id="PF09815">
    <property type="entry name" value="XK-related"/>
    <property type="match status" value="1"/>
</dbReference>
<evidence type="ECO:0000256" key="7">
    <source>
        <dbReference type="RuleBase" id="RU910716"/>
    </source>
</evidence>
<evidence type="ECO:0000313" key="10">
    <source>
        <dbReference type="Proteomes" id="UP000678499"/>
    </source>
</evidence>
<feature type="transmembrane region" description="Helical" evidence="7">
    <location>
        <begin position="327"/>
        <end position="348"/>
    </location>
</feature>
<dbReference type="AlphaFoldDB" id="A0A7R9BGP6"/>
<dbReference type="Proteomes" id="UP000678499">
    <property type="component" value="Unassembled WGS sequence"/>
</dbReference>
<evidence type="ECO:0000256" key="2">
    <source>
        <dbReference type="ARBA" id="ARBA00008789"/>
    </source>
</evidence>
<feature type="transmembrane region" description="Helical" evidence="7">
    <location>
        <begin position="287"/>
        <end position="307"/>
    </location>
</feature>
<organism evidence="9">
    <name type="scientific">Notodromas monacha</name>
    <dbReference type="NCBI Taxonomy" id="399045"/>
    <lineage>
        <taxon>Eukaryota</taxon>
        <taxon>Metazoa</taxon>
        <taxon>Ecdysozoa</taxon>
        <taxon>Arthropoda</taxon>
        <taxon>Crustacea</taxon>
        <taxon>Oligostraca</taxon>
        <taxon>Ostracoda</taxon>
        <taxon>Podocopa</taxon>
        <taxon>Podocopida</taxon>
        <taxon>Cypridocopina</taxon>
        <taxon>Cypridoidea</taxon>
        <taxon>Cyprididae</taxon>
        <taxon>Notodromas</taxon>
    </lineage>
</organism>
<gene>
    <name evidence="9" type="ORF">NMOB1V02_LOCUS1554</name>
</gene>
<evidence type="ECO:0000256" key="4">
    <source>
        <dbReference type="ARBA" id="ARBA00022692"/>
    </source>
</evidence>
<dbReference type="InterPro" id="IPR050895">
    <property type="entry name" value="XK-related_scramblase"/>
</dbReference>
<evidence type="ECO:0000256" key="5">
    <source>
        <dbReference type="ARBA" id="ARBA00022989"/>
    </source>
</evidence>
<feature type="transmembrane region" description="Helical" evidence="7">
    <location>
        <begin position="88"/>
        <end position="109"/>
    </location>
</feature>
<feature type="transmembrane region" description="Helical" evidence="7">
    <location>
        <begin position="259"/>
        <end position="275"/>
    </location>
</feature>
<feature type="region of interest" description="Disordered" evidence="8">
    <location>
        <begin position="643"/>
        <end position="673"/>
    </location>
</feature>
<keyword evidence="10" id="KW-1185">Reference proteome</keyword>
<proteinExistence type="inferred from homology"/>
<dbReference type="PANTHER" id="PTHR16024">
    <property type="entry name" value="XK-RELATED PROTEIN"/>
    <property type="match status" value="1"/>
</dbReference>
<protein>
    <recommendedName>
        <fullName evidence="7">XK-related protein</fullName>
    </recommendedName>
</protein>
<feature type="transmembrane region" description="Helical" evidence="7">
    <location>
        <begin position="194"/>
        <end position="217"/>
    </location>
</feature>
<feature type="transmembrane region" description="Helical" evidence="7">
    <location>
        <begin position="129"/>
        <end position="151"/>
    </location>
</feature>
<dbReference type="GO" id="GO:0005886">
    <property type="term" value="C:plasma membrane"/>
    <property type="evidence" value="ECO:0007669"/>
    <property type="project" value="UniProtKB-SubCell"/>
</dbReference>
<reference evidence="9" key="1">
    <citation type="submission" date="2020-11" db="EMBL/GenBank/DDBJ databases">
        <authorList>
            <person name="Tran Van P."/>
        </authorList>
    </citation>
    <scope>NUCLEOTIDE SEQUENCE</scope>
</reference>
<feature type="compositionally biased region" description="Acidic residues" evidence="8">
    <location>
        <begin position="647"/>
        <end position="664"/>
    </location>
</feature>
<comment type="similarity">
    <text evidence="2 7">Belongs to the XK family.</text>
</comment>
<dbReference type="PANTHER" id="PTHR16024:SF4">
    <property type="entry name" value="XK-RELATED PROTEIN"/>
    <property type="match status" value="1"/>
</dbReference>
<name>A0A7R9BGP6_9CRUS</name>
<keyword evidence="5 7" id="KW-1133">Transmembrane helix</keyword>
<feature type="transmembrane region" description="Helical" evidence="7">
    <location>
        <begin position="163"/>
        <end position="182"/>
    </location>
</feature>
<keyword evidence="4 7" id="KW-0812">Transmembrane</keyword>
<evidence type="ECO:0000256" key="8">
    <source>
        <dbReference type="SAM" id="MobiDB-lite"/>
    </source>
</evidence>
<accession>A0A7R9BGP6</accession>
<evidence type="ECO:0000313" key="9">
    <source>
        <dbReference type="EMBL" id="CAD7273680.1"/>
    </source>
</evidence>
<dbReference type="EMBL" id="CAJPEX010000159">
    <property type="protein sequence ID" value="CAG0913832.1"/>
    <property type="molecule type" value="Genomic_DNA"/>
</dbReference>
<dbReference type="InterPro" id="IPR018629">
    <property type="entry name" value="XK-rel"/>
</dbReference>
<evidence type="ECO:0000256" key="6">
    <source>
        <dbReference type="ARBA" id="ARBA00023136"/>
    </source>
</evidence>
<feature type="transmembrane region" description="Helical" evidence="7">
    <location>
        <begin position="12"/>
        <end position="36"/>
    </location>
</feature>
<dbReference type="OrthoDB" id="6356248at2759"/>